<sequence>MLTGWAVTFVLAGAIAIIDVLYADQMMSTYGRVLLGTLALVIIAVTIWNL</sequence>
<accession>A0A7W7KDF2</accession>
<keyword evidence="1" id="KW-0812">Transmembrane</keyword>
<keyword evidence="3" id="KW-1185">Reference proteome</keyword>
<dbReference type="EMBL" id="JACHLR010000030">
    <property type="protein sequence ID" value="MBB4860762.1"/>
    <property type="molecule type" value="Genomic_DNA"/>
</dbReference>
<reference evidence="2 3" key="1">
    <citation type="submission" date="2020-08" db="EMBL/GenBank/DDBJ databases">
        <title>Functional genomics of gut bacteria from endangered species of beetles.</title>
        <authorList>
            <person name="Carlos-Shanley C."/>
        </authorList>
    </citation>
    <scope>NUCLEOTIDE SEQUENCE [LARGE SCALE GENOMIC DNA]</scope>
    <source>
        <strain evidence="2 3">S00245</strain>
    </source>
</reference>
<dbReference type="Proteomes" id="UP000555448">
    <property type="component" value="Unassembled WGS sequence"/>
</dbReference>
<comment type="caution">
    <text evidence="2">The sequence shown here is derived from an EMBL/GenBank/DDBJ whole genome shotgun (WGS) entry which is preliminary data.</text>
</comment>
<feature type="transmembrane region" description="Helical" evidence="1">
    <location>
        <begin position="30"/>
        <end position="48"/>
    </location>
</feature>
<gene>
    <name evidence="2" type="ORF">HNO88_004107</name>
</gene>
<dbReference type="RefSeq" id="WP_184250114.1">
    <property type="nucleotide sequence ID" value="NZ_JACHLR010000030.1"/>
</dbReference>
<proteinExistence type="predicted"/>
<evidence type="ECO:0000256" key="1">
    <source>
        <dbReference type="SAM" id="Phobius"/>
    </source>
</evidence>
<name>A0A7W7KDF2_9SPHN</name>
<dbReference type="AlphaFoldDB" id="A0A7W7KDF2"/>
<evidence type="ECO:0000313" key="2">
    <source>
        <dbReference type="EMBL" id="MBB4860762.1"/>
    </source>
</evidence>
<keyword evidence="1" id="KW-0472">Membrane</keyword>
<keyword evidence="1" id="KW-1133">Transmembrane helix</keyword>
<organism evidence="2 3">
    <name type="scientific">Novosphingobium chloroacetimidivorans</name>
    <dbReference type="NCBI Taxonomy" id="1428314"/>
    <lineage>
        <taxon>Bacteria</taxon>
        <taxon>Pseudomonadati</taxon>
        <taxon>Pseudomonadota</taxon>
        <taxon>Alphaproteobacteria</taxon>
        <taxon>Sphingomonadales</taxon>
        <taxon>Sphingomonadaceae</taxon>
        <taxon>Novosphingobium</taxon>
    </lineage>
</organism>
<protein>
    <submittedName>
        <fullName evidence="2">Uncharacterized protein</fullName>
    </submittedName>
</protein>
<evidence type="ECO:0000313" key="3">
    <source>
        <dbReference type="Proteomes" id="UP000555448"/>
    </source>
</evidence>
<feature type="transmembrane region" description="Helical" evidence="1">
    <location>
        <begin position="6"/>
        <end position="23"/>
    </location>
</feature>